<dbReference type="InterPro" id="IPR032713">
    <property type="entry name" value="EmrE"/>
</dbReference>
<name>A0A6B9ZKG0_9BACT</name>
<feature type="transmembrane region" description="Helical" evidence="1">
    <location>
        <begin position="37"/>
        <end position="61"/>
    </location>
</feature>
<dbReference type="EMBL" id="CP048113">
    <property type="protein sequence ID" value="QHS62872.1"/>
    <property type="molecule type" value="Genomic_DNA"/>
</dbReference>
<dbReference type="AlphaFoldDB" id="A0A6B9ZKG0"/>
<keyword evidence="3" id="KW-1185">Reference proteome</keyword>
<keyword evidence="1" id="KW-0472">Membrane</keyword>
<evidence type="ECO:0000313" key="3">
    <source>
        <dbReference type="Proteomes" id="UP000476411"/>
    </source>
</evidence>
<feature type="transmembrane region" description="Helical" evidence="1">
    <location>
        <begin position="12"/>
        <end position="31"/>
    </location>
</feature>
<reference evidence="2 3" key="1">
    <citation type="submission" date="2020-01" db="EMBL/GenBank/DDBJ databases">
        <title>Complete genome sequence of Chitinophaga sp. H33E-04 isolated from quinoa roots.</title>
        <authorList>
            <person name="Weon H.-Y."/>
            <person name="Lee S.A."/>
        </authorList>
    </citation>
    <scope>NUCLEOTIDE SEQUENCE [LARGE SCALE GENOMIC DNA]</scope>
    <source>
        <strain evidence="2 3">H33E-04</strain>
    </source>
</reference>
<proteinExistence type="predicted"/>
<keyword evidence="1" id="KW-0812">Transmembrane</keyword>
<feature type="transmembrane region" description="Helical" evidence="1">
    <location>
        <begin position="261"/>
        <end position="279"/>
    </location>
</feature>
<gene>
    <name evidence="2" type="ORF">GWR21_25805</name>
</gene>
<keyword evidence="1" id="KW-1133">Transmembrane helix</keyword>
<feature type="transmembrane region" description="Helical" evidence="1">
    <location>
        <begin position="200"/>
        <end position="220"/>
    </location>
</feature>
<evidence type="ECO:0000313" key="2">
    <source>
        <dbReference type="EMBL" id="QHS62872.1"/>
    </source>
</evidence>
<sequence length="322" mass="34747">MSAQKNAAKAIVWGIVASLFLSSTFIINSLISGSGGYWAWTAALRSLFLIPILGLVVFLAGQLKSTMHAMRQAPVIFIKWGLIGFGCLYTLLAVASLWSPGWMVAATFQINILAGILLAPLIYPDERKVIPKRALIISVVILSGVFIMQFEKLSQLHAVGNTILSFFTVIAGAIVWPLGNRKLMVDLEHKGLRLNALQRVLGMSIGCLPLLIILSVIGFVKSGAPSLAQCESSLLSALFSGFLGGVGFYQATQIVSKNTVSLAAIEATQVFEIFFTLIGEMVLKGAHFPGLYAQIGFVIVLSGISIHFWNAWRHSKRLVVAG</sequence>
<feature type="transmembrane region" description="Helical" evidence="1">
    <location>
        <begin position="291"/>
        <end position="309"/>
    </location>
</feature>
<protein>
    <submittedName>
        <fullName evidence="2">Multidrug resistance efflux transporter family protein</fullName>
    </submittedName>
</protein>
<accession>A0A6B9ZKG0</accession>
<feature type="transmembrane region" description="Helical" evidence="1">
    <location>
        <begin position="73"/>
        <end position="95"/>
    </location>
</feature>
<dbReference type="Pfam" id="PF13536">
    <property type="entry name" value="EmrE"/>
    <property type="match status" value="1"/>
</dbReference>
<feature type="transmembrane region" description="Helical" evidence="1">
    <location>
        <begin position="232"/>
        <end position="249"/>
    </location>
</feature>
<dbReference type="RefSeq" id="WP_162334596.1">
    <property type="nucleotide sequence ID" value="NZ_CP048113.1"/>
</dbReference>
<feature type="transmembrane region" description="Helical" evidence="1">
    <location>
        <begin position="101"/>
        <end position="122"/>
    </location>
</feature>
<dbReference type="Proteomes" id="UP000476411">
    <property type="component" value="Chromosome"/>
</dbReference>
<feature type="transmembrane region" description="Helical" evidence="1">
    <location>
        <begin position="156"/>
        <end position="179"/>
    </location>
</feature>
<dbReference type="KEGG" id="chih:GWR21_25805"/>
<organism evidence="2 3">
    <name type="scientific">Chitinophaga agri</name>
    <dbReference type="NCBI Taxonomy" id="2703787"/>
    <lineage>
        <taxon>Bacteria</taxon>
        <taxon>Pseudomonadati</taxon>
        <taxon>Bacteroidota</taxon>
        <taxon>Chitinophagia</taxon>
        <taxon>Chitinophagales</taxon>
        <taxon>Chitinophagaceae</taxon>
        <taxon>Chitinophaga</taxon>
    </lineage>
</organism>
<evidence type="ECO:0000256" key="1">
    <source>
        <dbReference type="SAM" id="Phobius"/>
    </source>
</evidence>
<feature type="transmembrane region" description="Helical" evidence="1">
    <location>
        <begin position="134"/>
        <end position="150"/>
    </location>
</feature>